<dbReference type="Gene3D" id="3.30.200.20">
    <property type="entry name" value="Phosphorylase Kinase, domain 1"/>
    <property type="match status" value="1"/>
</dbReference>
<evidence type="ECO:0000313" key="4">
    <source>
        <dbReference type="RefSeq" id="XP_016507851.1"/>
    </source>
</evidence>
<keyword evidence="2" id="KW-0067">ATP-binding</keyword>
<dbReference type="Gene3D" id="1.10.510.10">
    <property type="entry name" value="Transferase(Phosphotransferase) domain 1"/>
    <property type="match status" value="1"/>
</dbReference>
<gene>
    <name evidence="4 5" type="primary">LOC107825474</name>
</gene>
<evidence type="ECO:0000259" key="3">
    <source>
        <dbReference type="PROSITE" id="PS50011"/>
    </source>
</evidence>
<dbReference type="SUPFAM" id="SSF56112">
    <property type="entry name" value="Protein kinase-like (PK-like)"/>
    <property type="match status" value="1"/>
</dbReference>
<dbReference type="InterPro" id="IPR000719">
    <property type="entry name" value="Prot_kinase_dom"/>
</dbReference>
<evidence type="ECO:0000256" key="2">
    <source>
        <dbReference type="ARBA" id="ARBA00022840"/>
    </source>
</evidence>
<reference evidence="4 5" key="1">
    <citation type="submission" date="2025-04" db="UniProtKB">
        <authorList>
            <consortium name="RefSeq"/>
        </authorList>
    </citation>
    <scope>IDENTIFICATION</scope>
</reference>
<dbReference type="RefSeq" id="XP_016507851.1">
    <property type="nucleotide sequence ID" value="XM_016652365.1"/>
</dbReference>
<dbReference type="PROSITE" id="PS50011">
    <property type="entry name" value="PROTEIN_KINASE_DOM"/>
    <property type="match status" value="1"/>
</dbReference>
<evidence type="ECO:0000313" key="5">
    <source>
        <dbReference type="RefSeq" id="XP_016507857.1"/>
    </source>
</evidence>
<dbReference type="RefSeq" id="XP_016507857.1">
    <property type="nucleotide sequence ID" value="XM_016652371.1"/>
</dbReference>
<dbReference type="AlphaFoldDB" id="A0A1S4D366"/>
<sequence>MHHFRGLMRKLISSSASAEKLKKEQYLKNGSALLEEFIALCDGKCQIPLRYFSATEIDRAIKHLENTMEIFNSHIVMASLDNRRVLMRLVPPKYFENLNNICRDIAITSQMSHLKSVLKLVGCCLELPEPVLVYEYVDAISHAKKSVSWERRLRIANEISSAIVYLHSEFTTPIIHRDIQPSNVIIDQNNGVAKIMNFSYSISLPPGELEVEDVVCGTYWYADPEYMVSGIVTQKTDVYSFGVLLFQLLTGKKVNMVDGKIKEWPNNCVSSNIEECNVMDIADPAILAEEHGIDIQQQLDDYLDLVKRCTLSKGEDRPYMIHIAKELRRIEKCFRALTQGLH</sequence>
<dbReference type="GO" id="GO:0005524">
    <property type="term" value="F:ATP binding"/>
    <property type="evidence" value="ECO:0007669"/>
    <property type="project" value="UniProtKB-KW"/>
</dbReference>
<dbReference type="Pfam" id="PF00069">
    <property type="entry name" value="Pkinase"/>
    <property type="match status" value="1"/>
</dbReference>
<protein>
    <submittedName>
        <fullName evidence="4 5">Non-functional pseudokinase ZED1-like isoform X4</fullName>
    </submittedName>
</protein>
<dbReference type="PANTHER" id="PTHR27005:SF498">
    <property type="entry name" value="NON-FUNCTIONAL PSEUDOKINASE ZED1-LIKE"/>
    <property type="match status" value="1"/>
</dbReference>
<accession>A0A1S4D366</accession>
<dbReference type="OrthoDB" id="5314306at2759"/>
<organism evidence="5">
    <name type="scientific">Nicotiana tabacum</name>
    <name type="common">Common tobacco</name>
    <dbReference type="NCBI Taxonomy" id="4097"/>
    <lineage>
        <taxon>Eukaryota</taxon>
        <taxon>Viridiplantae</taxon>
        <taxon>Streptophyta</taxon>
        <taxon>Embryophyta</taxon>
        <taxon>Tracheophyta</taxon>
        <taxon>Spermatophyta</taxon>
        <taxon>Magnoliopsida</taxon>
        <taxon>eudicotyledons</taxon>
        <taxon>Gunneridae</taxon>
        <taxon>Pentapetalae</taxon>
        <taxon>asterids</taxon>
        <taxon>lamiids</taxon>
        <taxon>Solanales</taxon>
        <taxon>Solanaceae</taxon>
        <taxon>Nicotianoideae</taxon>
        <taxon>Nicotianeae</taxon>
        <taxon>Nicotiana</taxon>
    </lineage>
</organism>
<feature type="domain" description="Protein kinase" evidence="3">
    <location>
        <begin position="61"/>
        <end position="342"/>
    </location>
</feature>
<proteinExistence type="predicted"/>
<name>A0A1S4D366_TOBAC</name>
<evidence type="ECO:0000256" key="1">
    <source>
        <dbReference type="ARBA" id="ARBA00022741"/>
    </source>
</evidence>
<dbReference type="GO" id="GO:0007166">
    <property type="term" value="P:cell surface receptor signaling pathway"/>
    <property type="evidence" value="ECO:0007669"/>
    <property type="project" value="InterPro"/>
</dbReference>
<dbReference type="GO" id="GO:0004672">
    <property type="term" value="F:protein kinase activity"/>
    <property type="evidence" value="ECO:0007669"/>
    <property type="project" value="InterPro"/>
</dbReference>
<keyword evidence="1" id="KW-0547">Nucleotide-binding</keyword>
<dbReference type="InterPro" id="IPR011009">
    <property type="entry name" value="Kinase-like_dom_sf"/>
</dbReference>
<dbReference type="PANTHER" id="PTHR27005">
    <property type="entry name" value="WALL-ASSOCIATED RECEPTOR KINASE-LIKE 21"/>
    <property type="match status" value="1"/>
</dbReference>
<dbReference type="InterPro" id="IPR045274">
    <property type="entry name" value="WAK-like"/>
</dbReference>